<accession>A0AAV4SJG8</accession>
<evidence type="ECO:0000313" key="1">
    <source>
        <dbReference type="EMBL" id="GIY33940.1"/>
    </source>
</evidence>
<gene>
    <name evidence="1" type="ORF">CDAR_571271</name>
</gene>
<keyword evidence="2" id="KW-1185">Reference proteome</keyword>
<reference evidence="1 2" key="1">
    <citation type="submission" date="2021-06" db="EMBL/GenBank/DDBJ databases">
        <title>Caerostris darwini draft genome.</title>
        <authorList>
            <person name="Kono N."/>
            <person name="Arakawa K."/>
        </authorList>
    </citation>
    <scope>NUCLEOTIDE SEQUENCE [LARGE SCALE GENOMIC DNA]</scope>
</reference>
<dbReference type="Proteomes" id="UP001054837">
    <property type="component" value="Unassembled WGS sequence"/>
</dbReference>
<comment type="caution">
    <text evidence="1">The sequence shown here is derived from an EMBL/GenBank/DDBJ whole genome shotgun (WGS) entry which is preliminary data.</text>
</comment>
<dbReference type="AlphaFoldDB" id="A0AAV4SJG8"/>
<sequence>MRFISSERGGTLFTTSEERKRRDLYRLLAEKGGPNVTEHLPPGTEKSIANNYSFSTTALREGKFMCVVMARSQVTWCILKKHRSSILSPHDRQQCGRSAFRFKPDMMGTMQSIIFQMFGKTVE</sequence>
<dbReference type="EMBL" id="BPLQ01007999">
    <property type="protein sequence ID" value="GIY33940.1"/>
    <property type="molecule type" value="Genomic_DNA"/>
</dbReference>
<name>A0AAV4SJG8_9ARAC</name>
<organism evidence="1 2">
    <name type="scientific">Caerostris darwini</name>
    <dbReference type="NCBI Taxonomy" id="1538125"/>
    <lineage>
        <taxon>Eukaryota</taxon>
        <taxon>Metazoa</taxon>
        <taxon>Ecdysozoa</taxon>
        <taxon>Arthropoda</taxon>
        <taxon>Chelicerata</taxon>
        <taxon>Arachnida</taxon>
        <taxon>Araneae</taxon>
        <taxon>Araneomorphae</taxon>
        <taxon>Entelegynae</taxon>
        <taxon>Araneoidea</taxon>
        <taxon>Araneidae</taxon>
        <taxon>Caerostris</taxon>
    </lineage>
</organism>
<protein>
    <submittedName>
        <fullName evidence="1">Uncharacterized protein</fullName>
    </submittedName>
</protein>
<proteinExistence type="predicted"/>
<evidence type="ECO:0000313" key="2">
    <source>
        <dbReference type="Proteomes" id="UP001054837"/>
    </source>
</evidence>